<dbReference type="AlphaFoldDB" id="A0A0E8BAD9"/>
<dbReference type="EMBL" id="CFOE01000019">
    <property type="protein sequence ID" value="CFE35444.1"/>
    <property type="molecule type" value="Genomic_DNA"/>
</dbReference>
<gene>
    <name evidence="12" type="ORF">A4S10_02059</name>
    <name evidence="14" type="ORF">DKC2_2069</name>
    <name evidence="13" type="ORF">DSJ38_14795</name>
    <name evidence="7" type="ORF">ERS007661_01642</name>
    <name evidence="8" type="ORF">ERS007679_00245</name>
    <name evidence="2" type="ORF">ERS007681_00299</name>
    <name evidence="3" type="ORF">ERS007688_00896</name>
    <name evidence="9" type="ORF">ERS007720_00182</name>
    <name evidence="10" type="ORF">ERS007741_00804</name>
    <name evidence="4" type="ORF">ERS027646_00601</name>
    <name evidence="5" type="ORF">ERS027661_03944</name>
    <name evidence="6" type="ORF">ERS094118_02798</name>
    <name evidence="11" type="ORF">J8J21_15045</name>
</gene>
<evidence type="ECO:0000313" key="25">
    <source>
        <dbReference type="Proteomes" id="UP000256381"/>
    </source>
</evidence>
<evidence type="ECO:0000313" key="20">
    <source>
        <dbReference type="Proteomes" id="UP000048600"/>
    </source>
</evidence>
<evidence type="ECO:0000313" key="26">
    <source>
        <dbReference type="Proteomes" id="UP000300237"/>
    </source>
</evidence>
<evidence type="ECO:0000313" key="2">
    <source>
        <dbReference type="EMBL" id="CFE35444.1"/>
    </source>
</evidence>
<reference evidence="13" key="6">
    <citation type="submission" date="2018-07" db="EMBL/GenBank/DDBJ databases">
        <authorList>
            <person name="Shah S."/>
            <person name="Brown T."/>
            <person name="Auld S."/>
            <person name="Bratton K."/>
            <person name="Narechania A."/>
            <person name="Mathema B."/>
            <person name="Gandhi N."/>
        </authorList>
    </citation>
    <scope>NUCLEOTIDE SEQUENCE</scope>
    <source>
        <strain evidence="13">32301_S10</strain>
    </source>
</reference>
<evidence type="ECO:0000313" key="19">
    <source>
        <dbReference type="Proteomes" id="UP000048289"/>
    </source>
</evidence>
<reference evidence="14 26" key="7">
    <citation type="submission" date="2018-08" db="EMBL/GenBank/DDBJ databases">
        <authorList>
            <person name="Fokvardsen B D."/>
            <person name="Norman A."/>
        </authorList>
    </citation>
    <scope>NUCLEOTIDE SEQUENCE [LARGE SCALE GENOMIC DNA]</scope>
    <source>
        <strain evidence="14 26">DKC2</strain>
    </source>
</reference>
<dbReference type="EMBL" id="JAGIZI010000024">
    <property type="protein sequence ID" value="MBP0684405.1"/>
    <property type="molecule type" value="Genomic_DNA"/>
</dbReference>
<evidence type="ECO:0000313" key="21">
    <source>
        <dbReference type="Proteomes" id="UP000048948"/>
    </source>
</evidence>
<dbReference type="RefSeq" id="WP_003901296.1">
    <property type="nucleotide sequence ID" value="NZ_AP017901.1"/>
</dbReference>
<dbReference type="Proteomes" id="UP000048289">
    <property type="component" value="Unassembled WGS sequence"/>
</dbReference>
<reference evidence="6 23" key="1">
    <citation type="submission" date="2015-03" db="EMBL/GenBank/DDBJ databases">
        <authorList>
            <consortium name="Pathogen Informatics"/>
            <person name="Murphy D."/>
        </authorList>
    </citation>
    <scope>NUCLEOTIDE SEQUENCE [LARGE SCALE GENOMIC DNA]</scope>
    <source>
        <strain evidence="6 23">0268S</strain>
    </source>
</reference>
<reference evidence="15 16" key="2">
    <citation type="submission" date="2015-03" db="EMBL/GenBank/DDBJ databases">
        <authorList>
            <consortium name="Pathogen Informatics"/>
        </authorList>
    </citation>
    <scope>NUCLEOTIDE SEQUENCE [LARGE SCALE GENOMIC DNA]</scope>
    <source>
        <strain evidence="4 21">Bir 172</strain>
        <strain evidence="5 22">Bir 187</strain>
        <strain evidence="7 15">D00501624</strain>
        <strain evidence="8 17">G09801536</strain>
        <strain evidence="2 19">G09901357</strain>
        <strain evidence="3 18">H09601792</strain>
        <strain evidence="9 16">M09401471</strain>
        <strain evidence="10 20">P00601463</strain>
    </source>
</reference>
<evidence type="ECO:0000313" key="23">
    <source>
        <dbReference type="Proteomes" id="UP000050139"/>
    </source>
</evidence>
<feature type="compositionally biased region" description="Low complexity" evidence="1">
    <location>
        <begin position="80"/>
        <end position="95"/>
    </location>
</feature>
<dbReference type="EMBL" id="CNGE01000066">
    <property type="protein sequence ID" value="CKR75864.1"/>
    <property type="molecule type" value="Genomic_DNA"/>
</dbReference>
<evidence type="ECO:0000313" key="22">
    <source>
        <dbReference type="Proteomes" id="UP000049023"/>
    </source>
</evidence>
<dbReference type="Proteomes" id="UP000671119">
    <property type="component" value="Unassembled WGS sequence"/>
</dbReference>
<dbReference type="Proteomes" id="UP000045842">
    <property type="component" value="Unassembled WGS sequence"/>
</dbReference>
<dbReference type="EMBL" id="CNFU01001162">
    <property type="protein sequence ID" value="CKT11029.1"/>
    <property type="molecule type" value="Genomic_DNA"/>
</dbReference>
<protein>
    <submittedName>
        <fullName evidence="12">Uncharacterized protein</fullName>
    </submittedName>
</protein>
<dbReference type="EMBL" id="LR027516">
    <property type="protein sequence ID" value="VCU50230.1"/>
    <property type="molecule type" value="Genomic_DNA"/>
</dbReference>
<evidence type="ECO:0000313" key="15">
    <source>
        <dbReference type="Proteomes" id="UP000039217"/>
    </source>
</evidence>
<dbReference type="Proteomes" id="UP000048948">
    <property type="component" value="Unassembled WGS sequence"/>
</dbReference>
<evidence type="ECO:0000313" key="3">
    <source>
        <dbReference type="EMBL" id="CFE47868.1"/>
    </source>
</evidence>
<evidence type="ECO:0000313" key="8">
    <source>
        <dbReference type="EMBL" id="COU72791.1"/>
    </source>
</evidence>
<dbReference type="EMBL" id="CFOH01000097">
    <property type="protein sequence ID" value="CFE47868.1"/>
    <property type="molecule type" value="Genomic_DNA"/>
</dbReference>
<evidence type="ECO:0000313" key="9">
    <source>
        <dbReference type="EMBL" id="COV42146.1"/>
    </source>
</evidence>
<evidence type="ECO:0000313" key="4">
    <source>
        <dbReference type="EMBL" id="CKR75864.1"/>
    </source>
</evidence>
<evidence type="ECO:0000313" key="11">
    <source>
        <dbReference type="EMBL" id="MBP0684405.1"/>
    </source>
</evidence>
<dbReference type="Proteomes" id="UP000189452">
    <property type="component" value="Chromosome"/>
</dbReference>
<dbReference type="Proteomes" id="UP000050139">
    <property type="component" value="Unassembled WGS sequence"/>
</dbReference>
<feature type="region of interest" description="Disordered" evidence="1">
    <location>
        <begin position="184"/>
        <end position="204"/>
    </location>
</feature>
<sequence>MIPTPSIGAVINAKISHRACRTFPRPTDIHPRRYLPRKHGGTNPRRLSMNPGGMRIRCRRGDKSRKLLSRSQVQPLVGRPAKIPSPAANAPPSRARTASPVFENLELRAAAGLAFGFRLRPFGGTAADSPPVAAQDLDPCRWADSPALHLAVGVETMVVGQLDSPSFGQGVPLVAGHWAPGETGIGRDNISRVNGGSARRPVRS</sequence>
<reference evidence="12 24" key="3">
    <citation type="submission" date="2016-04" db="EMBL/GenBank/DDBJ databases">
        <authorList>
            <person name="Bigi M."/>
            <person name="Bigi F."/>
            <person name="Soria M.A."/>
        </authorList>
    </citation>
    <scope>NUCLEOTIDE SEQUENCE [LARGE SCALE GENOMIC DNA]</scope>
    <source>
        <strain evidence="12 24">6548</strain>
    </source>
</reference>
<evidence type="ECO:0000313" key="17">
    <source>
        <dbReference type="Proteomes" id="UP000045842"/>
    </source>
</evidence>
<dbReference type="Proteomes" id="UP000044938">
    <property type="component" value="Unassembled WGS sequence"/>
</dbReference>
<reference evidence="11 27" key="8">
    <citation type="submission" date="2021-03" db="EMBL/GenBank/DDBJ databases">
        <title>Whole Genome Sequencing of Mycobacterium tuberculosis clinical isolates from Arunachal Pradesh, India.</title>
        <authorList>
            <person name="Singh S."/>
            <person name="Mudliar S.R."/>
            <person name="Kulsum U."/>
            <person name="Rufai S.B."/>
            <person name="Singh P.K."/>
            <person name="Umpo M."/>
            <person name="Nyori M."/>
        </authorList>
    </citation>
    <scope>NUCLEOTIDE SEQUENCE [LARGE SCALE GENOMIC DNA]</scope>
    <source>
        <strain evidence="11 27">OMICS/BPL/0142/20/SP</strain>
    </source>
</reference>
<dbReference type="EMBL" id="CSAD01000015">
    <property type="protein sequence ID" value="COU72791.1"/>
    <property type="molecule type" value="Genomic_DNA"/>
</dbReference>
<dbReference type="EMBL" id="QTBD01000169">
    <property type="protein sequence ID" value="REQ50277.1"/>
    <property type="molecule type" value="Genomic_DNA"/>
</dbReference>
<evidence type="ECO:0000313" key="16">
    <source>
        <dbReference type="Proteomes" id="UP000044938"/>
    </source>
</evidence>
<evidence type="ECO:0000313" key="7">
    <source>
        <dbReference type="EMBL" id="CNV09675.1"/>
    </source>
</evidence>
<dbReference type="Proteomes" id="UP000300237">
    <property type="component" value="Chromosome"/>
</dbReference>
<accession>A0A0E8BAD9</accession>
<reference evidence="12 24" key="5">
    <citation type="submission" date="2017-02" db="EMBL/GenBank/DDBJ databases">
        <title>Protein polymorphisms may explain contrasting epidemiological fitness of two variants of a multidrug-resistant Mycobacterium tuberculosis strain.</title>
        <authorList>
            <person name="Bigi M.M."/>
            <person name="Lopez B."/>
            <person name="Blanco F.C."/>
            <person name="Sasiain M.C."/>
            <person name="De La Barrera S."/>
            <person name="Ritacco V."/>
            <person name="Bigi F."/>
            <person name="Soria M.A."/>
        </authorList>
    </citation>
    <scope>NUCLEOTIDE SEQUENCE [LARGE SCALE GENOMIC DNA]</scope>
    <source>
        <strain evidence="12 24">6548</strain>
    </source>
</reference>
<proteinExistence type="predicted"/>
<organism evidence="12 24">
    <name type="scientific">Mycobacterium tuberculosis</name>
    <dbReference type="NCBI Taxonomy" id="1773"/>
    <lineage>
        <taxon>Bacteria</taxon>
        <taxon>Bacillati</taxon>
        <taxon>Actinomycetota</taxon>
        <taxon>Actinomycetes</taxon>
        <taxon>Mycobacteriales</taxon>
        <taxon>Mycobacteriaceae</taxon>
        <taxon>Mycobacterium</taxon>
        <taxon>Mycobacterium tuberculosis complex</taxon>
    </lineage>
</organism>
<dbReference type="Proteomes" id="UP000256381">
    <property type="component" value="Unassembled WGS sequence"/>
</dbReference>
<evidence type="ECO:0000313" key="24">
    <source>
        <dbReference type="Proteomes" id="UP000189452"/>
    </source>
</evidence>
<dbReference type="EMBL" id="CSAJ01000011">
    <property type="protein sequence ID" value="COV42146.1"/>
    <property type="molecule type" value="Genomic_DNA"/>
</dbReference>
<evidence type="ECO:0000313" key="5">
    <source>
        <dbReference type="EMBL" id="CKT11029.1"/>
    </source>
</evidence>
<dbReference type="EMBL" id="COPH01000022">
    <property type="protein sequence ID" value="CLW55540.1"/>
    <property type="molecule type" value="Genomic_DNA"/>
</dbReference>
<feature type="region of interest" description="Disordered" evidence="1">
    <location>
        <begin position="23"/>
        <end position="95"/>
    </location>
</feature>
<evidence type="ECO:0000313" key="27">
    <source>
        <dbReference type="Proteomes" id="UP000671119"/>
    </source>
</evidence>
<evidence type="ECO:0000313" key="10">
    <source>
        <dbReference type="EMBL" id="COV85204.1"/>
    </source>
</evidence>
<evidence type="ECO:0000313" key="13">
    <source>
        <dbReference type="EMBL" id="REQ50277.1"/>
    </source>
</evidence>
<dbReference type="EMBL" id="CHKL01000054">
    <property type="protein sequence ID" value="COV85204.1"/>
    <property type="molecule type" value="Genomic_DNA"/>
</dbReference>
<dbReference type="Proteomes" id="UP000046947">
    <property type="component" value="Unassembled WGS sequence"/>
</dbReference>
<evidence type="ECO:0000313" key="6">
    <source>
        <dbReference type="EMBL" id="CLW55540.1"/>
    </source>
</evidence>
<reference evidence="13 25" key="4">
    <citation type="journal article" date="2017" name="N. Engl. J. Med.">
        <title>Transmission of Extensively Drug-Resistant Tuberculosis in South Africa.</title>
        <authorList>
            <person name="Shah N.S."/>
            <person name="Auld S.C."/>
            <person name="Brust J.C."/>
            <person name="Mathema B."/>
            <person name="Ismail N."/>
            <person name="Moodley P."/>
            <person name="Mlisana K."/>
            <person name="Allana S."/>
            <person name="Campbell A."/>
            <person name="Mthiyane T."/>
            <person name="Morris N."/>
            <person name="Mpangase P."/>
            <person name="van der Meulen H."/>
            <person name="Omar S.V."/>
            <person name="Brown T.S."/>
            <person name="Narechania A."/>
            <person name="Shaskina E."/>
            <person name="Kapwata T."/>
            <person name="Kreiswirth B."/>
            <person name="Gandhi N.R."/>
        </authorList>
    </citation>
    <scope>NUCLEOTIDE SEQUENCE [LARGE SCALE GENOMIC DNA]</scope>
    <source>
        <strain evidence="13 25">32301_S10</strain>
    </source>
</reference>
<dbReference type="Proteomes" id="UP000048600">
    <property type="component" value="Unassembled WGS sequence"/>
</dbReference>
<dbReference type="Proteomes" id="UP000039217">
    <property type="component" value="Unassembled WGS sequence"/>
</dbReference>
<evidence type="ECO:0000313" key="14">
    <source>
        <dbReference type="EMBL" id="VCU50230.1"/>
    </source>
</evidence>
<evidence type="ECO:0000313" key="18">
    <source>
        <dbReference type="Proteomes" id="UP000046947"/>
    </source>
</evidence>
<evidence type="ECO:0000256" key="1">
    <source>
        <dbReference type="SAM" id="MobiDB-lite"/>
    </source>
</evidence>
<dbReference type="EMBL" id="LWDQ01000001">
    <property type="protein sequence ID" value="OMH59888.1"/>
    <property type="molecule type" value="Genomic_DNA"/>
</dbReference>
<dbReference type="EMBL" id="CQQC01000478">
    <property type="protein sequence ID" value="CNV09675.1"/>
    <property type="molecule type" value="Genomic_DNA"/>
</dbReference>
<name>A0A0E8BAD9_MYCTX</name>
<evidence type="ECO:0000313" key="12">
    <source>
        <dbReference type="EMBL" id="OMH59888.1"/>
    </source>
</evidence>
<dbReference type="Proteomes" id="UP000049023">
    <property type="component" value="Unassembled WGS sequence"/>
</dbReference>